<feature type="domain" description="Large polyvalent protein-associated" evidence="2">
    <location>
        <begin position="1043"/>
        <end position="1139"/>
    </location>
</feature>
<evidence type="ECO:0000259" key="4">
    <source>
        <dbReference type="Pfam" id="PF18819"/>
    </source>
</evidence>
<keyword evidence="1" id="KW-0175">Coiled coil</keyword>
<feature type="coiled-coil region" evidence="1">
    <location>
        <begin position="1795"/>
        <end position="1822"/>
    </location>
</feature>
<dbReference type="InterPro" id="IPR040824">
    <property type="entry name" value="LPD3"/>
</dbReference>
<protein>
    <submittedName>
        <fullName evidence="5">Crystallin beta/gamma motif-containing protein</fullName>
    </submittedName>
</protein>
<organism evidence="5">
    <name type="scientific">Myoviridae sp. ct2th6</name>
    <dbReference type="NCBI Taxonomy" id="2826606"/>
    <lineage>
        <taxon>Viruses</taxon>
        <taxon>Duplodnaviria</taxon>
        <taxon>Heunggongvirae</taxon>
        <taxon>Uroviricota</taxon>
        <taxon>Caudoviricetes</taxon>
    </lineage>
</organism>
<proteinExistence type="predicted"/>
<dbReference type="Pfam" id="PF18798">
    <property type="entry name" value="LPD3"/>
    <property type="match status" value="1"/>
</dbReference>
<dbReference type="EMBL" id="BK015209">
    <property type="protein sequence ID" value="DAD96112.1"/>
    <property type="molecule type" value="Genomic_DNA"/>
</dbReference>
<dbReference type="InterPro" id="IPR040998">
    <property type="entry name" value="PBECR5"/>
</dbReference>
<evidence type="ECO:0000256" key="1">
    <source>
        <dbReference type="SAM" id="Coils"/>
    </source>
</evidence>
<feature type="coiled-coil region" evidence="1">
    <location>
        <begin position="816"/>
        <end position="843"/>
    </location>
</feature>
<feature type="coiled-coil region" evidence="1">
    <location>
        <begin position="2337"/>
        <end position="2452"/>
    </location>
</feature>
<sequence>MDEEILGSVLRGIKPKDYTPIQVRPTPEFGGIQLTEEQQAKKDNMESVKDGEILPLGGFTDTVEAQWESAKDLVKSTDVYKNLFGNSAPDDNRLEQSEKLGSALGIAPQLIASDPDMYKAAVTTYERQRNAAALNNQPFSAKTLNELYPELDTEDPVATTIALKDYTNILKNREAAAQGAAVYTMPESKLTDLSNVIGYLYDTGTHFAGTAYEAGQALDAQSELMYKASIGEISDEEVEKAIPGLMNAQKAYNAEIGDSYVAKIVGETISQLSMQKNMIMRGAAEILAPIAPLAQPILAATKTNLPQIATLGAASAAGAVGATGAVAGAAVTGAAALTGLIALGTASVFTGTYRAEAGQAYWDWRTKKDKNGKSVYTREQAIGHAKRVGRINAAIETGAWELALKGITKVWGSDAAKAVIKNEAAMKKLIGAGRAAVGAKAIGYGAKQFAKVAAPEIAEEGLQSLSADIDTNLFGKETVPVREMMGNALDAMIEAVPSVVGMSIGGAALAGAGAHRAMKRITGLSEMKDAVIEFKRENERSMLQKLMDLRSESSLYKKAPETYRKTLQNQLDHTGSGTLYIDASAAAENEKTHDALNKLVEDGTITAKELDDAIKTGKPLEVETGKYMQTATPEAHEVLSDYTTMDKGEKTIHAIREERQRMKDMIDIVTMTREKREAAAAEKILNEHFSDDTDIGREDRDTAREILSGGLDHIEDTCKTILQEAKDAWGKLTGVKELQDYMERRKTQDANFSNEKGVDMFDVGEGKDRVHLRVSKNPDWYQDFYGAYGRAPSQRELYDIAQEKIIAENDKGDDESKAAIAEIEEAKKRVESIERVSEALKSLNKEDLIAQTLLDPETYEEAYKPLLEEIKAAGNGAVTKAARDSALVLAKLAENFHKNYGVPLKLAMIAAGEVSPETAHQLNQSAIDGELQLVKEKYWNTDEWMKAPDGTPTKLTERQWLIAHSDTFREWFGDWETVEKVTKLYYGNPIVMTEGGLKEKLEKVARDNGINIAADADSIRKEIKTIFKSLYPGKELSKGYREPGRVKNLDGELISITVSSAKELRHHSTNPRTLFLAINLDSVIENATFLYEEVKDESRVKKSNQTTLAYRYYATRVVVNGEECIARIIVRKDKNGNLYFYDGDITSNEQIKKDLPKYLYPDTKTGQNLGKSLFTHSIQEWLAKVKETTDKIGRNGEVLPSVVNDFEESNAYHQSAREYAHNAPSDKLAKKDMAERQLDADEKSFADSVDRFMAGKISTDTIQVMRTPLVMRLVGAEVLPVEISVSDLKKVLVDKHTDITPDIMKQIPRALTDPMMIFSTYSGKNGEVRKVIVLELKDKNGATIVVPMELERKKGNYEVNQITSAYGKTDKKTRRTSFAWFQKQLQEGKLEYANRKKATDWISSEQPHWLIPKEKVDNLLSAPNVANEEDLVKLKSENPTYYQKAADKDLVVYHNVSTGKLREAIKLGGLPMPSLAITKRDIPFGDFGEITLIGDKDMIDPRKSRSNEVFSRDAYTVRKPVVNYEEPAERDQKAFHEKFQKASSELKSKGIEVRKINFSAYTGEEALARMENDEAVKYYYVKNVLKKDVPVKYGTIAHNYPHKEFFEKYPDILIALKDPKVKEKDFSDLDKACQPYIEDLKEKIRNKKGLLALNKRRLAWLQKDGHVSPEAAVTLSEWAGEYEKGRKASSKKIVDKSSFDQDLQKTIEEDGIDKFISFVRSEFDNLYKERYLWDNGKKYAFNIDNIVKLMKKYRGTNNEGAGGINYGFNSLLAFFSKKFTSVRDIKNHEPSLAYNKKELAQYQKAESMYNELRDEAAKLKGGYDVNLDMNLAELLKDTRDGNKDLHGFPEDKKFMQHVKDFLKEANKVTTDYFEAKPARKVTFDEFSGAVIPKDTPKETVDFLKSQGIEVAEYDPDVEGDRGAKTKELGQLLNVYFQNKYQGSYDRSTNVIELFDGANESTVIHEGAHMFLSMLENMSQMSEGDIAAYFNGDVGKARAARKSMQIDLSTIRSWAAFSEDHLAEYKGTVLEKEFTRYAEDIRAGKAGAMERWMQERFARGFEKYLMEGSAPTKEMRGVFRRFKKWLTDIYKTTKNLGNVNLTPEIKDIFDRMISTEDEINAWAAQRKLEAIDKAIDVNQSELGNLKAWAESVKDKALEKAMSYYLHMVREEAIENFKASISSEEERTSFIESLGEENEIYQIETIYNSDTFPTKKDRDEFLQMAGLTEKDLKEKLRAAGGTTEERWSKHIEEMMQHYREEALTPEAIRGMAEEILRSPEGMTRKSRIEAMLLEKKVSAYIHLVNSMQMELKRSKDKKKTAREIRKRLGLVSEKETTEIDKQTDVIAKSEDKITKLERQKKLLKEQLEKAKTEAAAAKGENKSRKESQTILEGNLKALERELEKERAAHQKSEETNKDAELTVADLTIQLKTMVDGLKESRDAMRLNMKEIKEDARNTLGGEKLSHATSWRWWENKAQIAEVRAMKAAAANDWEGAAYWKREQAQCLTMAKFARANEEEIRRTLHGGGGKVTTPLLNENGMERYGILGILNRISRTDKPVMMKDDARYFVQHMAYVLGLTKKDGTLPIDESGQERPFNWRWLAIEMNPMQAMDNESYFAEDIIPGWMRSAFDGSRPMKMKDLTMDQFREMAKVMKAVYKLGRREYEGNTLGTSFDDAAQKIHDEILDNWTHRVASPGLKNQTATDLDRLGTKIHSLIKDITLPEILIERLGKSAAEYFYKPIDKAAAHLRELKSAARVTFRKNFAIYSRKEWTVIRSKKLYTIGLDERGTPVSYTKEQLLAMALNFGTKSNRERLIETLWLSDTLEINEETILDMLDKNLTDKDWDFVESVWEHLNSYWGERNKVQNDLYGTPLGKVQGEDFTLKSGRVIHGEYYRIKYDPLSSTKTSNFSTTDIAKMDMQNISSFSLGMGSTKQRAGASGGQKLRLDLDVYVEAVNEAMQHIAMREATVDVYKLLNRKEVVAAIENTAGPETLSLLQGWAKDCWHSSIKDMSEWDSTLGRARRRFNFTTMGFRFSTALLNIGNITGMMERMGAANALKAVGDFYFHGNIIEQRRFIQTKSTMMRDRGATIDRDMYMQDRLPVGKNESEFRSKIEHGKYGVDTLNSKAYWLIQATDEMFSLPEWLFTYKRAMAAMEIEGKLNRDEMDAEAVRLADKAVRETFGSNETKDQTSFTRKNGILAQMTTFYSYTNLVTNQFIRAGYILYDKGDVKPLLAATWYWWLLGALVETTLREIGDDSDDEDKWKKKFLHVIASGGPIGGVPLAREAVPWTVDFFTGKSFGSAAPDAPFFDTLKHMENFLKAAKKGDLIEMGRGATKAITRTSIPVPDTITDAFWNFMRMACTDTEFTMWDWFRKSLWDKTLKEKKK</sequence>
<evidence type="ECO:0000259" key="2">
    <source>
        <dbReference type="Pfam" id="PF18798"/>
    </source>
</evidence>
<feature type="domain" description="Phage MuF C-terminal" evidence="4">
    <location>
        <begin position="1294"/>
        <end position="1399"/>
    </location>
</feature>
<reference evidence="5" key="1">
    <citation type="journal article" date="2021" name="Proc. Natl. Acad. Sci. U.S.A.">
        <title>A Catalog of Tens of Thousands of Viruses from Human Metagenomes Reveals Hidden Associations with Chronic Diseases.</title>
        <authorList>
            <person name="Tisza M.J."/>
            <person name="Buck C.B."/>
        </authorList>
    </citation>
    <scope>NUCLEOTIDE SEQUENCE</scope>
    <source>
        <strain evidence="5">Ct2th6</strain>
    </source>
</reference>
<feature type="domain" description="Barnase-EndoU-ColicinE5/D-RelE like" evidence="3">
    <location>
        <begin position="1446"/>
        <end position="1583"/>
    </location>
</feature>
<evidence type="ECO:0000313" key="5">
    <source>
        <dbReference type="EMBL" id="DAD96112.1"/>
    </source>
</evidence>
<dbReference type="InterPro" id="IPR041131">
    <property type="entry name" value="MuF_C"/>
</dbReference>
<dbReference type="Pfam" id="PF18819">
    <property type="entry name" value="MuF_C"/>
    <property type="match status" value="1"/>
</dbReference>
<accession>A0A8S5NPG0</accession>
<dbReference type="Pfam" id="PF18814">
    <property type="entry name" value="PBECR5"/>
    <property type="match status" value="1"/>
</dbReference>
<name>A0A8S5NPG0_9CAUD</name>
<evidence type="ECO:0000259" key="3">
    <source>
        <dbReference type="Pfam" id="PF18814"/>
    </source>
</evidence>